<dbReference type="STRING" id="6832.A0A553PND0"/>
<dbReference type="PROSITE" id="PS51144">
    <property type="entry name" value="ALPHA_CA_2"/>
    <property type="match status" value="1"/>
</dbReference>
<dbReference type="EC" id="4.2.1.1" evidence="3 8"/>
<dbReference type="InterPro" id="IPR001148">
    <property type="entry name" value="CA_dom"/>
</dbReference>
<dbReference type="PANTHER" id="PTHR18952">
    <property type="entry name" value="CARBONIC ANHYDRASE"/>
    <property type="match status" value="1"/>
</dbReference>
<comment type="function">
    <text evidence="1 8">Reversible hydration of carbon dioxide.</text>
</comment>
<evidence type="ECO:0000256" key="6">
    <source>
        <dbReference type="ARBA" id="ARBA00023239"/>
    </source>
</evidence>
<evidence type="ECO:0000313" key="11">
    <source>
        <dbReference type="EMBL" id="TRY79183.1"/>
    </source>
</evidence>
<comment type="catalytic activity">
    <reaction evidence="7 8">
        <text>hydrogencarbonate + H(+) = CO2 + H2O</text>
        <dbReference type="Rhea" id="RHEA:10748"/>
        <dbReference type="ChEBI" id="CHEBI:15377"/>
        <dbReference type="ChEBI" id="CHEBI:15378"/>
        <dbReference type="ChEBI" id="CHEBI:16526"/>
        <dbReference type="ChEBI" id="CHEBI:17544"/>
        <dbReference type="EC" id="4.2.1.1"/>
    </reaction>
</comment>
<comment type="cofactor">
    <cofactor evidence="8">
        <name>Zn(2+)</name>
        <dbReference type="ChEBI" id="CHEBI:29105"/>
    </cofactor>
</comment>
<organism evidence="11 12">
    <name type="scientific">Tigriopus californicus</name>
    <name type="common">Marine copepod</name>
    <dbReference type="NCBI Taxonomy" id="6832"/>
    <lineage>
        <taxon>Eukaryota</taxon>
        <taxon>Metazoa</taxon>
        <taxon>Ecdysozoa</taxon>
        <taxon>Arthropoda</taxon>
        <taxon>Crustacea</taxon>
        <taxon>Multicrustacea</taxon>
        <taxon>Hexanauplia</taxon>
        <taxon>Copepoda</taxon>
        <taxon>Harpacticoida</taxon>
        <taxon>Harpacticidae</taxon>
        <taxon>Tigriopus</taxon>
    </lineage>
</organism>
<dbReference type="InterPro" id="IPR036398">
    <property type="entry name" value="CA_dom_sf"/>
</dbReference>
<reference evidence="11 12" key="1">
    <citation type="journal article" date="2018" name="Nat. Ecol. Evol.">
        <title>Genomic signatures of mitonuclear coevolution across populations of Tigriopus californicus.</title>
        <authorList>
            <person name="Barreto F.S."/>
            <person name="Watson E.T."/>
            <person name="Lima T.G."/>
            <person name="Willett C.S."/>
            <person name="Edmands S."/>
            <person name="Li W."/>
            <person name="Burton R.S."/>
        </authorList>
    </citation>
    <scope>NUCLEOTIDE SEQUENCE [LARGE SCALE GENOMIC DNA]</scope>
    <source>
        <strain evidence="11 12">San Diego</strain>
    </source>
</reference>
<keyword evidence="4 8" id="KW-0479">Metal-binding</keyword>
<feature type="signal peptide" evidence="8">
    <location>
        <begin position="1"/>
        <end position="21"/>
    </location>
</feature>
<proteinExistence type="inferred from homology"/>
<dbReference type="OMA" id="SAASCEY"/>
<dbReference type="Proteomes" id="UP000318571">
    <property type="component" value="Chromosome 6"/>
</dbReference>
<sequence>MNSVVVFVVFSWFGVVGRSSAVEVREKESGAKRSSQCPRITSKEKRAISKIECHKSIHKRVVHREESLHPINMFPTASLILILTLVHLLDAATPGAEFSYSGENGPDHWPGVCNSGQYQSPIDIPKHGHEKAHMEPFVFENYDYTAKGVRLENKPNTVKLEFLANEHEVESTGQVHDLDHSMHVSQGGLDHKFQLAQIHFHWGNTDNEGSEHLLNQVAYPMEMHVVHFNTKYGGHLLDALAEGRGANDTLAVLGFFFKLTNKDNEKLKPIVDGLQFIHEFSSETELKVFPVSDILSEDLSRFYRYTGSLTTPGCNEVVIWTIFEEPIEISERQLRQFRDVSQLHQRMQNNFRPVRPLHKRTVLYVDTSASSMASMSFPLTLISVALALLIAKK</sequence>
<dbReference type="Pfam" id="PF00194">
    <property type="entry name" value="Carb_anhydrase"/>
    <property type="match status" value="1"/>
</dbReference>
<feature type="domain" description="Alpha-carbonic anhydrase" evidence="10">
    <location>
        <begin position="96"/>
        <end position="366"/>
    </location>
</feature>
<name>A0A553PND0_TIGCA</name>
<keyword evidence="9" id="KW-0472">Membrane</keyword>
<evidence type="ECO:0000256" key="5">
    <source>
        <dbReference type="ARBA" id="ARBA00022833"/>
    </source>
</evidence>
<comment type="similarity">
    <text evidence="2 8">Belongs to the alpha-carbonic anhydrase family.</text>
</comment>
<evidence type="ECO:0000256" key="1">
    <source>
        <dbReference type="ARBA" id="ARBA00002904"/>
    </source>
</evidence>
<dbReference type="Gene3D" id="3.10.200.10">
    <property type="entry name" value="Alpha carbonic anhydrase"/>
    <property type="match status" value="1"/>
</dbReference>
<dbReference type="InterPro" id="IPR018338">
    <property type="entry name" value="Carbonic_anhydrase_a-class_CS"/>
</dbReference>
<keyword evidence="12" id="KW-1185">Reference proteome</keyword>
<evidence type="ECO:0000256" key="8">
    <source>
        <dbReference type="RuleBase" id="RU367011"/>
    </source>
</evidence>
<dbReference type="CDD" id="cd00326">
    <property type="entry name" value="alpha_CA"/>
    <property type="match status" value="1"/>
</dbReference>
<dbReference type="EMBL" id="VCGU01000002">
    <property type="protein sequence ID" value="TRY79183.1"/>
    <property type="molecule type" value="Genomic_DNA"/>
</dbReference>
<dbReference type="GO" id="GO:0008270">
    <property type="term" value="F:zinc ion binding"/>
    <property type="evidence" value="ECO:0007669"/>
    <property type="project" value="UniProtKB-UniRule"/>
</dbReference>
<keyword evidence="6 8" id="KW-0456">Lyase</keyword>
<protein>
    <recommendedName>
        <fullName evidence="3 8">Carbonic anhydrase</fullName>
        <ecNumber evidence="3 8">4.2.1.1</ecNumber>
    </recommendedName>
</protein>
<evidence type="ECO:0000256" key="3">
    <source>
        <dbReference type="ARBA" id="ARBA00012925"/>
    </source>
</evidence>
<evidence type="ECO:0000256" key="7">
    <source>
        <dbReference type="ARBA" id="ARBA00048348"/>
    </source>
</evidence>
<keyword evidence="5 8" id="KW-0862">Zinc</keyword>
<dbReference type="SMART" id="SM01057">
    <property type="entry name" value="Carb_anhydrase"/>
    <property type="match status" value="1"/>
</dbReference>
<keyword evidence="9" id="KW-0812">Transmembrane</keyword>
<comment type="caution">
    <text evidence="11">The sequence shown here is derived from an EMBL/GenBank/DDBJ whole genome shotgun (WGS) entry which is preliminary data.</text>
</comment>
<feature type="chain" id="PRO_5025092302" description="Carbonic anhydrase" evidence="8">
    <location>
        <begin position="22"/>
        <end position="393"/>
    </location>
</feature>
<dbReference type="GO" id="GO:0004089">
    <property type="term" value="F:carbonate dehydratase activity"/>
    <property type="evidence" value="ECO:0007669"/>
    <property type="project" value="UniProtKB-UniRule"/>
</dbReference>
<dbReference type="InterPro" id="IPR023561">
    <property type="entry name" value="Carbonic_anhydrase_a-class"/>
</dbReference>
<gene>
    <name evidence="11" type="ORF">TCAL_01975</name>
</gene>
<feature type="transmembrane region" description="Helical" evidence="9">
    <location>
        <begin position="372"/>
        <end position="391"/>
    </location>
</feature>
<keyword evidence="9" id="KW-1133">Transmembrane helix</keyword>
<evidence type="ECO:0000313" key="12">
    <source>
        <dbReference type="Proteomes" id="UP000318571"/>
    </source>
</evidence>
<evidence type="ECO:0000256" key="4">
    <source>
        <dbReference type="ARBA" id="ARBA00022723"/>
    </source>
</evidence>
<dbReference type="GO" id="GO:0005886">
    <property type="term" value="C:plasma membrane"/>
    <property type="evidence" value="ECO:0007669"/>
    <property type="project" value="TreeGrafter"/>
</dbReference>
<dbReference type="PANTHER" id="PTHR18952:SF265">
    <property type="entry name" value="CARBONIC ANHYDRASE"/>
    <property type="match status" value="1"/>
</dbReference>
<evidence type="ECO:0000256" key="2">
    <source>
        <dbReference type="ARBA" id="ARBA00010718"/>
    </source>
</evidence>
<dbReference type="PROSITE" id="PS00162">
    <property type="entry name" value="ALPHA_CA_1"/>
    <property type="match status" value="1"/>
</dbReference>
<dbReference type="SUPFAM" id="SSF51069">
    <property type="entry name" value="Carbonic anhydrase"/>
    <property type="match status" value="1"/>
</dbReference>
<keyword evidence="8" id="KW-0732">Signal</keyword>
<evidence type="ECO:0000259" key="10">
    <source>
        <dbReference type="PROSITE" id="PS51144"/>
    </source>
</evidence>
<accession>A0A553PND0</accession>
<dbReference type="OrthoDB" id="429145at2759"/>
<evidence type="ECO:0000256" key="9">
    <source>
        <dbReference type="SAM" id="Phobius"/>
    </source>
</evidence>
<dbReference type="AlphaFoldDB" id="A0A553PND0"/>